<dbReference type="Pfam" id="PF05222">
    <property type="entry name" value="AlaDh_PNT_N"/>
    <property type="match status" value="1"/>
</dbReference>
<dbReference type="Gene3D" id="3.40.50.720">
    <property type="entry name" value="NAD(P)-binding Rossmann-like Domain"/>
    <property type="match status" value="2"/>
</dbReference>
<evidence type="ECO:0000256" key="5">
    <source>
        <dbReference type="ARBA" id="ARBA00022857"/>
    </source>
</evidence>
<dbReference type="SMART" id="SM01002">
    <property type="entry name" value="AlaDh_PNT_C"/>
    <property type="match status" value="1"/>
</dbReference>
<sequence>MAIRVAVPRETQTGERRVALVPSVIKQLDKLGVEILMESGAGKESGFNDDAYEGVRIVESADELYKDADVTLKVQPPTVEEAGKLKQGSIVMGFMAPHEGDTRIKTFTKNKVTSFSMELVPRITRAQSIDALSSQASIVGYKSVLLAANMMPKLFPMLTTAAGTIRPSTVVVIGAGVAGLQAIATAKRLGAVVEAYDVRSATKEQVESLGGKFIKTGVSAEGEGGYARELTDEEKQQQADVLADHIAKADAVITTAAIPGKPAPKLIDTATVERMKRGAVIIDLAAETGGNCEVTKAGKEVDHNGVIVYGPKNTASALCQHASEMYSRNLYNFLALIIKDGELALDWDDQVQTDSCLTHDGEIKHGPTRERLEGGKKS</sequence>
<proteinExistence type="inferred from homology"/>
<comment type="similarity">
    <text evidence="2">Belongs to the AlaDH/PNT family.</text>
</comment>
<dbReference type="STRING" id="406100.SAMN04488052_10472"/>
<keyword evidence="13" id="KW-1185">Reference proteome</keyword>
<gene>
    <name evidence="12" type="ORF">SAMN04488052_10472</name>
</gene>
<evidence type="ECO:0000259" key="10">
    <source>
        <dbReference type="SMART" id="SM01002"/>
    </source>
</evidence>
<feature type="domain" description="Alanine dehydrogenase/pyridine nucleotide transhydrogenase N-terminal" evidence="11">
    <location>
        <begin position="6"/>
        <end position="139"/>
    </location>
</feature>
<evidence type="ECO:0000256" key="8">
    <source>
        <dbReference type="ARBA" id="ARBA00048202"/>
    </source>
</evidence>
<accession>A0A1H8TD75</accession>
<dbReference type="InterPro" id="IPR008143">
    <property type="entry name" value="Ala_DH/PNT_CS2"/>
</dbReference>
<comment type="catalytic activity">
    <reaction evidence="8">
        <text>NAD(+) + NADPH + H(+)(in) = NADH + NADP(+) + H(+)(out)</text>
        <dbReference type="Rhea" id="RHEA:47992"/>
        <dbReference type="ChEBI" id="CHEBI:15378"/>
        <dbReference type="ChEBI" id="CHEBI:57540"/>
        <dbReference type="ChEBI" id="CHEBI:57783"/>
        <dbReference type="ChEBI" id="CHEBI:57945"/>
        <dbReference type="ChEBI" id="CHEBI:58349"/>
        <dbReference type="EC" id="7.1.1.1"/>
    </reaction>
</comment>
<dbReference type="EC" id="7.1.1.1" evidence="3"/>
<feature type="domain" description="Alanine dehydrogenase/pyridine nucleotide transhydrogenase NAD(H)-binding" evidence="10">
    <location>
        <begin position="148"/>
        <end position="310"/>
    </location>
</feature>
<keyword evidence="5" id="KW-0521">NADP</keyword>
<dbReference type="CDD" id="cd05304">
    <property type="entry name" value="Rubrum_tdh"/>
    <property type="match status" value="1"/>
</dbReference>
<keyword evidence="4" id="KW-0547">Nucleotide-binding</keyword>
<evidence type="ECO:0000256" key="3">
    <source>
        <dbReference type="ARBA" id="ARBA00012943"/>
    </source>
</evidence>
<dbReference type="GO" id="GO:0050661">
    <property type="term" value="F:NADP binding"/>
    <property type="evidence" value="ECO:0007669"/>
    <property type="project" value="TreeGrafter"/>
</dbReference>
<evidence type="ECO:0000256" key="1">
    <source>
        <dbReference type="ARBA" id="ARBA00003943"/>
    </source>
</evidence>
<dbReference type="GO" id="GO:0005886">
    <property type="term" value="C:plasma membrane"/>
    <property type="evidence" value="ECO:0007669"/>
    <property type="project" value="TreeGrafter"/>
</dbReference>
<evidence type="ECO:0000313" key="12">
    <source>
        <dbReference type="EMBL" id="SEO88831.1"/>
    </source>
</evidence>
<dbReference type="InterPro" id="IPR007698">
    <property type="entry name" value="AlaDH/PNT_NAD(H)-bd"/>
</dbReference>
<reference evidence="12 13" key="1">
    <citation type="submission" date="2016-10" db="EMBL/GenBank/DDBJ databases">
        <authorList>
            <person name="de Groot N.N."/>
        </authorList>
    </citation>
    <scope>NUCLEOTIDE SEQUENCE [LARGE SCALE GENOMIC DNA]</scope>
    <source>
        <strain evidence="12 13">CGMCC 1.6291</strain>
    </source>
</reference>
<comment type="function">
    <text evidence="1">The transhydrogenation between NADH and NADP is coupled to respiration and ATP hydrolysis and functions as a proton pump across the membrane.</text>
</comment>
<keyword evidence="7" id="KW-0520">NAD</keyword>
<dbReference type="SUPFAM" id="SSF52283">
    <property type="entry name" value="Formate/glycerate dehydrogenase catalytic domain-like"/>
    <property type="match status" value="1"/>
</dbReference>
<dbReference type="EMBL" id="FOEG01000004">
    <property type="protein sequence ID" value="SEO88831.1"/>
    <property type="molecule type" value="Genomic_DNA"/>
</dbReference>
<dbReference type="AlphaFoldDB" id="A0A1H8TD75"/>
<dbReference type="GO" id="GO:0008750">
    <property type="term" value="F:proton-translocating NAD(P)+ transhydrogenase activity"/>
    <property type="evidence" value="ECO:0007669"/>
    <property type="project" value="UniProtKB-EC"/>
</dbReference>
<dbReference type="PANTHER" id="PTHR10160:SF19">
    <property type="entry name" value="PROTON-TRANSLOCATING NAD(P)(+) TRANSHYDROGENASE"/>
    <property type="match status" value="1"/>
</dbReference>
<organism evidence="12 13">
    <name type="scientific">Aquisalimonas asiatica</name>
    <dbReference type="NCBI Taxonomy" id="406100"/>
    <lineage>
        <taxon>Bacteria</taxon>
        <taxon>Pseudomonadati</taxon>
        <taxon>Pseudomonadota</taxon>
        <taxon>Gammaproteobacteria</taxon>
        <taxon>Chromatiales</taxon>
        <taxon>Ectothiorhodospiraceae</taxon>
        <taxon>Aquisalimonas</taxon>
    </lineage>
</organism>
<evidence type="ECO:0000313" key="13">
    <source>
        <dbReference type="Proteomes" id="UP000199657"/>
    </source>
</evidence>
<dbReference type="Pfam" id="PF01262">
    <property type="entry name" value="AlaDh_PNT_C"/>
    <property type="match status" value="1"/>
</dbReference>
<dbReference type="PANTHER" id="PTHR10160">
    <property type="entry name" value="NAD(P) TRANSHYDROGENASE"/>
    <property type="match status" value="1"/>
</dbReference>
<dbReference type="PROSITE" id="PS00837">
    <property type="entry name" value="ALADH_PNT_2"/>
    <property type="match status" value="1"/>
</dbReference>
<dbReference type="NCBIfam" id="NF006942">
    <property type="entry name" value="PRK09424.1"/>
    <property type="match status" value="1"/>
</dbReference>
<feature type="region of interest" description="Disordered" evidence="9">
    <location>
        <begin position="358"/>
        <end position="378"/>
    </location>
</feature>
<dbReference type="OrthoDB" id="9804592at2"/>
<evidence type="ECO:0000256" key="4">
    <source>
        <dbReference type="ARBA" id="ARBA00022741"/>
    </source>
</evidence>
<dbReference type="SMART" id="SM01003">
    <property type="entry name" value="AlaDh_PNT_N"/>
    <property type="match status" value="1"/>
</dbReference>
<evidence type="ECO:0000256" key="7">
    <source>
        <dbReference type="ARBA" id="ARBA00023027"/>
    </source>
</evidence>
<keyword evidence="6" id="KW-1278">Translocase</keyword>
<evidence type="ECO:0000256" key="6">
    <source>
        <dbReference type="ARBA" id="ARBA00022967"/>
    </source>
</evidence>
<dbReference type="InterPro" id="IPR036291">
    <property type="entry name" value="NAD(P)-bd_dom_sf"/>
</dbReference>
<evidence type="ECO:0000259" key="11">
    <source>
        <dbReference type="SMART" id="SM01003"/>
    </source>
</evidence>
<evidence type="ECO:0000256" key="2">
    <source>
        <dbReference type="ARBA" id="ARBA00005689"/>
    </source>
</evidence>
<dbReference type="GO" id="GO:0006740">
    <property type="term" value="P:NADPH regeneration"/>
    <property type="evidence" value="ECO:0007669"/>
    <property type="project" value="TreeGrafter"/>
</dbReference>
<dbReference type="InterPro" id="IPR007886">
    <property type="entry name" value="AlaDH/PNT_N"/>
</dbReference>
<dbReference type="RefSeq" id="WP_091643176.1">
    <property type="nucleotide sequence ID" value="NZ_FOEG01000004.1"/>
</dbReference>
<dbReference type="GO" id="GO:0016491">
    <property type="term" value="F:oxidoreductase activity"/>
    <property type="evidence" value="ECO:0007669"/>
    <property type="project" value="InterPro"/>
</dbReference>
<name>A0A1H8TD75_9GAMM</name>
<protein>
    <recommendedName>
        <fullName evidence="3">proton-translocating NAD(P)(+) transhydrogenase</fullName>
        <ecNumber evidence="3">7.1.1.1</ecNumber>
    </recommendedName>
</protein>
<dbReference type="Proteomes" id="UP000199657">
    <property type="component" value="Unassembled WGS sequence"/>
</dbReference>
<dbReference type="SUPFAM" id="SSF51735">
    <property type="entry name" value="NAD(P)-binding Rossmann-fold domains"/>
    <property type="match status" value="1"/>
</dbReference>
<evidence type="ECO:0000256" key="9">
    <source>
        <dbReference type="SAM" id="MobiDB-lite"/>
    </source>
</evidence>